<dbReference type="KEGG" id="bvz:BRAD3257_1727"/>
<reference evidence="1 2" key="1">
    <citation type="submission" date="2018-03" db="EMBL/GenBank/DDBJ databases">
        <authorList>
            <person name="Gully D."/>
        </authorList>
    </citation>
    <scope>NUCLEOTIDE SEQUENCE [LARGE SCALE GENOMIC DNA]</scope>
    <source>
        <strain evidence="1">ORS3257</strain>
    </source>
</reference>
<gene>
    <name evidence="1" type="ORF">BRAD3257_1727</name>
</gene>
<dbReference type="EMBL" id="LS398110">
    <property type="protein sequence ID" value="SPP92845.1"/>
    <property type="molecule type" value="Genomic_DNA"/>
</dbReference>
<dbReference type="RefSeq" id="WP_122401381.1">
    <property type="nucleotide sequence ID" value="NZ_LS398110.1"/>
</dbReference>
<dbReference type="Proteomes" id="UP000246085">
    <property type="component" value="Chromosome BRAD3257"/>
</dbReference>
<name>A0A2U3PUL3_9BRAD</name>
<accession>A0A2U3PUL3</accession>
<proteinExistence type="predicted"/>
<dbReference type="AlphaFoldDB" id="A0A2U3PUL3"/>
<evidence type="ECO:0000313" key="2">
    <source>
        <dbReference type="Proteomes" id="UP000246085"/>
    </source>
</evidence>
<protein>
    <submittedName>
        <fullName evidence="1">Uncharacterized protein</fullName>
    </submittedName>
</protein>
<evidence type="ECO:0000313" key="1">
    <source>
        <dbReference type="EMBL" id="SPP92845.1"/>
    </source>
</evidence>
<organism evidence="1 2">
    <name type="scientific">Bradyrhizobium vignae</name>
    <dbReference type="NCBI Taxonomy" id="1549949"/>
    <lineage>
        <taxon>Bacteria</taxon>
        <taxon>Pseudomonadati</taxon>
        <taxon>Pseudomonadota</taxon>
        <taxon>Alphaproteobacteria</taxon>
        <taxon>Hyphomicrobiales</taxon>
        <taxon>Nitrobacteraceae</taxon>
        <taxon>Bradyrhizobium</taxon>
    </lineage>
</organism>
<sequence>MSNNASQANAEVDSGEVVQADLPMYFPANRVKRVATRMKKLLRTQGVHITHMEALDLSVQLLGFADWTEFCRRDLNAPLSPSDEQLSDEAFVARDDFQMEVLAEAGFAKYARLVLDVTNPTGARLGRTALAVEVLTQSAT</sequence>